<protein>
    <submittedName>
        <fullName evidence="1">Uncharacterized protein</fullName>
    </submittedName>
</protein>
<evidence type="ECO:0000313" key="1">
    <source>
        <dbReference type="EMBL" id="WYK17458.1"/>
    </source>
</evidence>
<keyword evidence="2" id="KW-1185">Reference proteome</keyword>
<gene>
    <name evidence="1" type="ORF">RZS32_013700</name>
</gene>
<name>A0ABZ2TI56_9RHOB</name>
<dbReference type="Proteomes" id="UP001281305">
    <property type="component" value="Chromosome"/>
</dbReference>
<reference evidence="1 2" key="1">
    <citation type="submission" date="2024-02" db="EMBL/GenBank/DDBJ databases">
        <title>Roseovarius strain W115 nov., isolated from a marine algae.</title>
        <authorList>
            <person name="Lee M.W."/>
            <person name="Lee J.K."/>
            <person name="Kim J.M."/>
            <person name="Choi D.G."/>
            <person name="Baek J.H."/>
            <person name="Bayburt H."/>
            <person name="Jung J.J."/>
            <person name="Han D.M."/>
            <person name="Jeon C.O."/>
        </authorList>
    </citation>
    <scope>NUCLEOTIDE SEQUENCE [LARGE SCALE GENOMIC DNA]</scope>
    <source>
        <strain evidence="1 2">W115</strain>
    </source>
</reference>
<accession>A0ABZ2TI56</accession>
<proteinExistence type="predicted"/>
<sequence length="215" mass="24466">MRKGQAYLTFMNSEAEPTDTVDLLEKLHQVVDRMLERFGLASERYFPQNALATSQIKTRRSPFDITRPNQHETKAEFQHEYKAVKDGIEFCGKLFGCLVAHGDEDERKSALVGLGGILTGKIKDRAPIGDLNQSHTLVQKIMADVGGFSSTMVAVLTLRTALSDRLQELENQRDKFWNVPYRAPDYYARAIALRLAKLYAKKPTNCQRMAPQRFR</sequence>
<organism evidence="1 2">
    <name type="scientific">Roseovarius rhodophyticola</name>
    <dbReference type="NCBI Taxonomy" id="3080827"/>
    <lineage>
        <taxon>Bacteria</taxon>
        <taxon>Pseudomonadati</taxon>
        <taxon>Pseudomonadota</taxon>
        <taxon>Alphaproteobacteria</taxon>
        <taxon>Rhodobacterales</taxon>
        <taxon>Roseobacteraceae</taxon>
        <taxon>Roseovarius</taxon>
    </lineage>
</organism>
<dbReference type="RefSeq" id="WP_339106677.1">
    <property type="nucleotide sequence ID" value="NZ_CP146606.1"/>
</dbReference>
<dbReference type="EMBL" id="CP146606">
    <property type="protein sequence ID" value="WYK17458.1"/>
    <property type="molecule type" value="Genomic_DNA"/>
</dbReference>
<evidence type="ECO:0000313" key="2">
    <source>
        <dbReference type="Proteomes" id="UP001281305"/>
    </source>
</evidence>